<dbReference type="PATRIC" id="fig|134605.3.peg.497"/>
<evidence type="ECO:0000259" key="4">
    <source>
        <dbReference type="PROSITE" id="PS51459"/>
    </source>
</evidence>
<gene>
    <name evidence="5" type="ORF">HMPREF3206_00494</name>
</gene>
<evidence type="ECO:0000313" key="6">
    <source>
        <dbReference type="Proteomes" id="UP000070617"/>
    </source>
</evidence>
<accession>A0A133NIM1</accession>
<feature type="domain" description="Fido" evidence="4">
    <location>
        <begin position="96"/>
        <end position="232"/>
    </location>
</feature>
<evidence type="ECO:0000256" key="3">
    <source>
        <dbReference type="PIRSR" id="PIRSR640198-3"/>
    </source>
</evidence>
<keyword evidence="2" id="KW-0547">Nucleotide-binding</keyword>
<feature type="site" description="Important for autoinhibition of adenylyltransferase activity" evidence="3">
    <location>
        <position position="46"/>
    </location>
</feature>
<dbReference type="InterPro" id="IPR003812">
    <property type="entry name" value="Fido"/>
</dbReference>
<dbReference type="EMBL" id="LRPX01000021">
    <property type="protein sequence ID" value="KXA16143.1"/>
    <property type="molecule type" value="Genomic_DNA"/>
</dbReference>
<dbReference type="InterPro" id="IPR036597">
    <property type="entry name" value="Fido-like_dom_sf"/>
</dbReference>
<organism evidence="5 6">
    <name type="scientific">Fusobacterium equinum</name>
    <dbReference type="NCBI Taxonomy" id="134605"/>
    <lineage>
        <taxon>Bacteria</taxon>
        <taxon>Fusobacteriati</taxon>
        <taxon>Fusobacteriota</taxon>
        <taxon>Fusobacteriia</taxon>
        <taxon>Fusobacteriales</taxon>
        <taxon>Fusobacteriaceae</taxon>
        <taxon>Fusobacterium</taxon>
    </lineage>
</organism>
<evidence type="ECO:0000256" key="1">
    <source>
        <dbReference type="PIRSR" id="PIRSR640198-1"/>
    </source>
</evidence>
<proteinExistence type="predicted"/>
<reference evidence="6" key="1">
    <citation type="submission" date="2016-01" db="EMBL/GenBank/DDBJ databases">
        <authorList>
            <person name="Mitreva M."/>
            <person name="Pepin K.H."/>
            <person name="Mihindukulasuriya K.A."/>
            <person name="Fulton R."/>
            <person name="Fronick C."/>
            <person name="O'Laughlin M."/>
            <person name="Miner T."/>
            <person name="Herter B."/>
            <person name="Rosa B.A."/>
            <person name="Cordes M."/>
            <person name="Tomlinson C."/>
            <person name="Wollam A."/>
            <person name="Palsikar V.B."/>
            <person name="Mardis E.R."/>
            <person name="Wilson R.K."/>
        </authorList>
    </citation>
    <scope>NUCLEOTIDE SEQUENCE [LARGE SCALE GENOMIC DNA]</scope>
    <source>
        <strain evidence="6">CMW8396</strain>
    </source>
</reference>
<dbReference type="PANTHER" id="PTHR13504">
    <property type="entry name" value="FIDO DOMAIN-CONTAINING PROTEIN DDB_G0283145"/>
    <property type="match status" value="1"/>
</dbReference>
<sequence>MNTQKQINLDLYKKFLDTKRPLEDCIVRKLETELKTSYIYHSNAIEGNTLTLKETDVILEYGITVKGKSLQEHLEVKGQEYAVNFLKEEVKHRTELNIELIKNFHSLILSGIDPLHAGTFKKYSNFIGGTNVQTVSPFQVEYELNQLIEKYNKDTNNNLIEKIAKFHADFEKIHPFSDGNGRTGRLIMNFELMKKGYPICIIRNEDRLEYYDSLELAQTKKDYSKIISFITTSLEHTFEFYFKHLSQDWKKELAEFQRIKTPFQKKEKDKEIER</sequence>
<dbReference type="STRING" id="134605.HMPREF3206_00494"/>
<dbReference type="PROSITE" id="PS51459">
    <property type="entry name" value="FIDO"/>
    <property type="match status" value="1"/>
</dbReference>
<keyword evidence="6" id="KW-1185">Reference proteome</keyword>
<dbReference type="InterPro" id="IPR040198">
    <property type="entry name" value="Fido_containing"/>
</dbReference>
<evidence type="ECO:0000256" key="2">
    <source>
        <dbReference type="PIRSR" id="PIRSR640198-2"/>
    </source>
</evidence>
<dbReference type="Pfam" id="PF02661">
    <property type="entry name" value="Fic"/>
    <property type="match status" value="1"/>
</dbReference>
<dbReference type="Proteomes" id="UP000070617">
    <property type="component" value="Unassembled WGS sequence"/>
</dbReference>
<dbReference type="GO" id="GO:0005524">
    <property type="term" value="F:ATP binding"/>
    <property type="evidence" value="ECO:0007669"/>
    <property type="project" value="UniProtKB-KW"/>
</dbReference>
<evidence type="ECO:0000313" key="5">
    <source>
        <dbReference type="EMBL" id="KXA16143.1"/>
    </source>
</evidence>
<dbReference type="RefSeq" id="WP_008801071.1">
    <property type="nucleotide sequence ID" value="NZ_KQ956517.1"/>
</dbReference>
<keyword evidence="2" id="KW-0067">ATP-binding</keyword>
<dbReference type="SUPFAM" id="SSF140931">
    <property type="entry name" value="Fic-like"/>
    <property type="match status" value="1"/>
</dbReference>
<name>A0A133NIM1_9FUSO</name>
<feature type="binding site" evidence="2">
    <location>
        <begin position="210"/>
        <end position="211"/>
    </location>
    <ligand>
        <name>ATP</name>
        <dbReference type="ChEBI" id="CHEBI:30616"/>
    </ligand>
</feature>
<dbReference type="AlphaFoldDB" id="A0A133NIM1"/>
<comment type="caution">
    <text evidence="5">The sequence shown here is derived from an EMBL/GenBank/DDBJ whole genome shotgun (WGS) entry which is preliminary data.</text>
</comment>
<dbReference type="Gene3D" id="1.10.3290.10">
    <property type="entry name" value="Fido-like domain"/>
    <property type="match status" value="1"/>
</dbReference>
<feature type="binding site" evidence="2">
    <location>
        <begin position="178"/>
        <end position="185"/>
    </location>
    <ligand>
        <name>ATP</name>
        <dbReference type="ChEBI" id="CHEBI:30616"/>
    </ligand>
</feature>
<feature type="active site" evidence="1">
    <location>
        <position position="174"/>
    </location>
</feature>
<protein>
    <submittedName>
        <fullName evidence="5">Toxin-antitoxin system, toxin component, Fic family</fullName>
    </submittedName>
</protein>
<dbReference type="PANTHER" id="PTHR13504:SF38">
    <property type="entry name" value="FIDO DOMAIN-CONTAINING PROTEIN"/>
    <property type="match status" value="1"/>
</dbReference>